<dbReference type="EMBL" id="AGAZ01000052">
    <property type="protein sequence ID" value="EGZ46087.1"/>
    <property type="molecule type" value="Genomic_DNA"/>
</dbReference>
<evidence type="ECO:0000313" key="2">
    <source>
        <dbReference type="Proteomes" id="UP000005336"/>
    </source>
</evidence>
<dbReference type="AlphaFoldDB" id="G4CQU1"/>
<keyword evidence="2" id="KW-1185">Reference proteome</keyword>
<dbReference type="HOGENOM" id="CLU_2539087_0_0_4"/>
<dbReference type="PATRIC" id="fig|1030841.3.peg.1436"/>
<protein>
    <submittedName>
        <fullName evidence="1">Uncharacterized protein</fullName>
    </submittedName>
</protein>
<name>G4CQU1_9NEIS</name>
<accession>G4CQU1</accession>
<gene>
    <name evidence="1" type="ORF">HMPREF9370_1451</name>
</gene>
<reference evidence="1 2" key="1">
    <citation type="submission" date="2011-06" db="EMBL/GenBank/DDBJ databases">
        <authorList>
            <person name="Muzny D."/>
            <person name="Qin X."/>
            <person name="Deng J."/>
            <person name="Jiang H."/>
            <person name="Liu Y."/>
            <person name="Qu J."/>
            <person name="Song X.-Z."/>
            <person name="Zhang L."/>
            <person name="Thornton R."/>
            <person name="Coyle M."/>
            <person name="Francisco L."/>
            <person name="Jackson L."/>
            <person name="Javaid M."/>
            <person name="Korchina V."/>
            <person name="Kovar C."/>
            <person name="Mata R."/>
            <person name="Mathew T."/>
            <person name="Ngo R."/>
            <person name="Nguyen L."/>
            <person name="Nguyen N."/>
            <person name="Okwuonu G."/>
            <person name="Ongeri F."/>
            <person name="Pham C."/>
            <person name="Simmons D."/>
            <person name="Wilczek-Boney K."/>
            <person name="Hale W."/>
            <person name="Jakkamsetti A."/>
            <person name="Pham P."/>
            <person name="Ruth R."/>
            <person name="San Lucas F."/>
            <person name="Warren J."/>
            <person name="Zhang J."/>
            <person name="Zhao Z."/>
            <person name="Zhou C."/>
            <person name="Zhu D."/>
            <person name="Lee S."/>
            <person name="Bess C."/>
            <person name="Blankenburg K."/>
            <person name="Forbes L."/>
            <person name="Fu Q."/>
            <person name="Gubbala S."/>
            <person name="Hirani K."/>
            <person name="Jayaseelan J.C."/>
            <person name="Lara F."/>
            <person name="Munidasa M."/>
            <person name="Palculict T."/>
            <person name="Patil S."/>
            <person name="Pu L.-L."/>
            <person name="Saada N."/>
            <person name="Tang L."/>
            <person name="Weissenberger G."/>
            <person name="Zhu Y."/>
            <person name="Hemphill L."/>
            <person name="Shang Y."/>
            <person name="Youmans B."/>
            <person name="Ayvaz T."/>
            <person name="Ross M."/>
            <person name="Santibanez J."/>
            <person name="Aqrawi P."/>
            <person name="Gross S."/>
            <person name="Joshi V."/>
            <person name="Fowler G."/>
            <person name="Nazareth L."/>
            <person name="Reid J."/>
            <person name="Worley K."/>
            <person name="Petrosino J."/>
            <person name="Highlander S."/>
            <person name="Gibbs R."/>
        </authorList>
    </citation>
    <scope>NUCLEOTIDE SEQUENCE [LARGE SCALE GENOMIC DNA]</scope>
    <source>
        <strain evidence="1 2">9715</strain>
    </source>
</reference>
<sequence length="83" mass="9387">MVRQGGIVVESAVLAGLHGRIPLYLYRVSFLFFYYAHLEYNGQEEICGTRFQTGIALEQINLFLIQGSKPQTVRVVRQGAEKP</sequence>
<proteinExistence type="predicted"/>
<dbReference type="Proteomes" id="UP000005336">
    <property type="component" value="Unassembled WGS sequence"/>
</dbReference>
<organism evidence="1 2">
    <name type="scientific">Neisseria wadsworthii 9715</name>
    <dbReference type="NCBI Taxonomy" id="1030841"/>
    <lineage>
        <taxon>Bacteria</taxon>
        <taxon>Pseudomonadati</taxon>
        <taxon>Pseudomonadota</taxon>
        <taxon>Betaproteobacteria</taxon>
        <taxon>Neisseriales</taxon>
        <taxon>Neisseriaceae</taxon>
        <taxon>Neisseria</taxon>
    </lineage>
</organism>
<dbReference type="STRING" id="1030841.HMPREF9370_1451"/>
<evidence type="ECO:0000313" key="1">
    <source>
        <dbReference type="EMBL" id="EGZ46087.1"/>
    </source>
</evidence>
<comment type="caution">
    <text evidence="1">The sequence shown here is derived from an EMBL/GenBank/DDBJ whole genome shotgun (WGS) entry which is preliminary data.</text>
</comment>